<name>A0A8J3NG88_9ACTN</name>
<protein>
    <recommendedName>
        <fullName evidence="4">Gas vesicle synthesis protein GvpO</fullName>
    </recommendedName>
</protein>
<sequence>MATRQRDTDRHETRDRPRDTDRHDRQRREDDRAEERPRRRTGRVSATGASRAAVKHVGELIARDVVGVVSVRRGDEDGWVVGVEAVEDRHVPSSADILAIYELELDDRGDLRSYQRVRRYTRGSTGGQERT</sequence>
<dbReference type="InterPro" id="IPR008634">
    <property type="entry name" value="Gas-vesicle_GvpO"/>
</dbReference>
<evidence type="ECO:0000313" key="3">
    <source>
        <dbReference type="Proteomes" id="UP000612808"/>
    </source>
</evidence>
<reference evidence="2" key="1">
    <citation type="submission" date="2021-01" db="EMBL/GenBank/DDBJ databases">
        <title>Whole genome shotgun sequence of Actinocatenispora rupis NBRC 107355.</title>
        <authorList>
            <person name="Komaki H."/>
            <person name="Tamura T."/>
        </authorList>
    </citation>
    <scope>NUCLEOTIDE SEQUENCE</scope>
    <source>
        <strain evidence="2">NBRC 107355</strain>
    </source>
</reference>
<keyword evidence="3" id="KW-1185">Reference proteome</keyword>
<accession>A0A8J3NG88</accession>
<evidence type="ECO:0008006" key="4">
    <source>
        <dbReference type="Google" id="ProtNLM"/>
    </source>
</evidence>
<organism evidence="2 3">
    <name type="scientific">Actinocatenispora rupis</name>
    <dbReference type="NCBI Taxonomy" id="519421"/>
    <lineage>
        <taxon>Bacteria</taxon>
        <taxon>Bacillati</taxon>
        <taxon>Actinomycetota</taxon>
        <taxon>Actinomycetes</taxon>
        <taxon>Micromonosporales</taxon>
        <taxon>Micromonosporaceae</taxon>
        <taxon>Actinocatenispora</taxon>
    </lineage>
</organism>
<dbReference type="EMBL" id="BOMB01000032">
    <property type="protein sequence ID" value="GID14594.1"/>
    <property type="molecule type" value="Genomic_DNA"/>
</dbReference>
<dbReference type="GO" id="GO:0031412">
    <property type="term" value="P:gas vesicle organization"/>
    <property type="evidence" value="ECO:0007669"/>
    <property type="project" value="InterPro"/>
</dbReference>
<dbReference type="Pfam" id="PF05800">
    <property type="entry name" value="GvpO"/>
    <property type="match status" value="1"/>
</dbReference>
<evidence type="ECO:0000313" key="2">
    <source>
        <dbReference type="EMBL" id="GID14594.1"/>
    </source>
</evidence>
<feature type="region of interest" description="Disordered" evidence="1">
    <location>
        <begin position="1"/>
        <end position="50"/>
    </location>
</feature>
<dbReference type="Proteomes" id="UP000612808">
    <property type="component" value="Unassembled WGS sequence"/>
</dbReference>
<evidence type="ECO:0000256" key="1">
    <source>
        <dbReference type="SAM" id="MobiDB-lite"/>
    </source>
</evidence>
<gene>
    <name evidence="2" type="ORF">Aru02nite_54830</name>
</gene>
<proteinExistence type="predicted"/>
<feature type="compositionally biased region" description="Basic and acidic residues" evidence="1">
    <location>
        <begin position="1"/>
        <end position="37"/>
    </location>
</feature>
<dbReference type="RefSeq" id="WP_203662417.1">
    <property type="nucleotide sequence ID" value="NZ_BAAAZM010000017.1"/>
</dbReference>
<comment type="caution">
    <text evidence="2">The sequence shown here is derived from an EMBL/GenBank/DDBJ whole genome shotgun (WGS) entry which is preliminary data.</text>
</comment>
<dbReference type="AlphaFoldDB" id="A0A8J3NG88"/>